<proteinExistence type="predicted"/>
<reference evidence="4 5" key="1">
    <citation type="submission" date="2019-07" db="EMBL/GenBank/DDBJ databases">
        <title>Draft genome for Aliikangiella sp. M105.</title>
        <authorList>
            <person name="Wang G."/>
        </authorList>
    </citation>
    <scope>NUCLEOTIDE SEQUENCE [LARGE SCALE GENOMIC DNA]</scope>
    <source>
        <strain evidence="4 5">M105</strain>
    </source>
</reference>
<evidence type="ECO:0000313" key="5">
    <source>
        <dbReference type="Proteomes" id="UP000315439"/>
    </source>
</evidence>
<dbReference type="PANTHER" id="PTHR43072:SF23">
    <property type="entry name" value="UPF0039 PROTEIN C11D3.02C"/>
    <property type="match status" value="1"/>
</dbReference>
<accession>A0A545UI91</accession>
<dbReference type="CDD" id="cd04301">
    <property type="entry name" value="NAT_SF"/>
    <property type="match status" value="1"/>
</dbReference>
<dbReference type="SUPFAM" id="SSF55729">
    <property type="entry name" value="Acyl-CoA N-acyltransferases (Nat)"/>
    <property type="match status" value="1"/>
</dbReference>
<dbReference type="Pfam" id="PF13420">
    <property type="entry name" value="Acetyltransf_4"/>
    <property type="match status" value="1"/>
</dbReference>
<protein>
    <submittedName>
        <fullName evidence="4">N-acetyltransferase</fullName>
    </submittedName>
</protein>
<evidence type="ECO:0000259" key="3">
    <source>
        <dbReference type="PROSITE" id="PS51186"/>
    </source>
</evidence>
<dbReference type="EMBL" id="VIKS01000002">
    <property type="protein sequence ID" value="TQV89178.1"/>
    <property type="molecule type" value="Genomic_DNA"/>
</dbReference>
<comment type="caution">
    <text evidence="4">The sequence shown here is derived from an EMBL/GenBank/DDBJ whole genome shotgun (WGS) entry which is preliminary data.</text>
</comment>
<evidence type="ECO:0000256" key="1">
    <source>
        <dbReference type="ARBA" id="ARBA00022679"/>
    </source>
</evidence>
<dbReference type="PANTHER" id="PTHR43072">
    <property type="entry name" value="N-ACETYLTRANSFERASE"/>
    <property type="match status" value="1"/>
</dbReference>
<dbReference type="Gene3D" id="3.40.630.30">
    <property type="match status" value="1"/>
</dbReference>
<name>A0A545UI91_9GAMM</name>
<keyword evidence="1 4" id="KW-0808">Transferase</keyword>
<sequence length="167" mass="19079">MIRKMKITDVEQVLEIYRQGIETRNATFQTEVPTWEQWDKGHHQHSRLIYKSNEVKPGNIAGWAALSPVSKRACYVGVAELSIYIHTQFLGIGIGTKLMAALIETSERNGIWTLQSSVFPGNQATIKLHENFGFRRVGIREKIAQLDGKWRDTLILERRSESLGQKD</sequence>
<organism evidence="4 5">
    <name type="scientific">Aliikangiella coralliicola</name>
    <dbReference type="NCBI Taxonomy" id="2592383"/>
    <lineage>
        <taxon>Bacteria</taxon>
        <taxon>Pseudomonadati</taxon>
        <taxon>Pseudomonadota</taxon>
        <taxon>Gammaproteobacteria</taxon>
        <taxon>Oceanospirillales</taxon>
        <taxon>Pleioneaceae</taxon>
        <taxon>Aliikangiella</taxon>
    </lineage>
</organism>
<dbReference type="InterPro" id="IPR000182">
    <property type="entry name" value="GNAT_dom"/>
</dbReference>
<feature type="domain" description="N-acetyltransferase" evidence="3">
    <location>
        <begin position="1"/>
        <end position="152"/>
    </location>
</feature>
<evidence type="ECO:0000256" key="2">
    <source>
        <dbReference type="ARBA" id="ARBA00023315"/>
    </source>
</evidence>
<evidence type="ECO:0000313" key="4">
    <source>
        <dbReference type="EMBL" id="TQV89178.1"/>
    </source>
</evidence>
<dbReference type="InterPro" id="IPR016181">
    <property type="entry name" value="Acyl_CoA_acyltransferase"/>
</dbReference>
<keyword evidence="5" id="KW-1185">Reference proteome</keyword>
<dbReference type="Proteomes" id="UP000315439">
    <property type="component" value="Unassembled WGS sequence"/>
</dbReference>
<keyword evidence="2" id="KW-0012">Acyltransferase</keyword>
<dbReference type="AlphaFoldDB" id="A0A545UI91"/>
<dbReference type="GO" id="GO:0016747">
    <property type="term" value="F:acyltransferase activity, transferring groups other than amino-acyl groups"/>
    <property type="evidence" value="ECO:0007669"/>
    <property type="project" value="InterPro"/>
</dbReference>
<dbReference type="RefSeq" id="WP_142892028.1">
    <property type="nucleotide sequence ID" value="NZ_ML660161.1"/>
</dbReference>
<dbReference type="OrthoDB" id="5459937at2"/>
<dbReference type="PROSITE" id="PS51186">
    <property type="entry name" value="GNAT"/>
    <property type="match status" value="1"/>
</dbReference>
<gene>
    <name evidence="4" type="ORF">FLL46_03345</name>
</gene>